<accession>A0ACB8GH87</accession>
<gene>
    <name evidence="1" type="ORF">JR316_0013272</name>
</gene>
<protein>
    <submittedName>
        <fullName evidence="1">Uncharacterized protein</fullName>
    </submittedName>
</protein>
<evidence type="ECO:0000313" key="2">
    <source>
        <dbReference type="Proteomes" id="UP000664032"/>
    </source>
</evidence>
<dbReference type="EMBL" id="JAFIQS020000013">
    <property type="protein sequence ID" value="KAH9474807.1"/>
    <property type="molecule type" value="Genomic_DNA"/>
</dbReference>
<sequence length="754" mass="78896">MFSPRPRHERYDLYTTAMIQFSTLLNPLARHSATAPLLGLFLVCNAVAVAGTPIQSGESISKRADQQISQGMTPKIWVPVVVAAIIIFVLTLLVWSKTSWRRSLRLFSFSGAAAVGGPVGGAANTGPRELTAEQLAGTINGDIPAAGGAAAAARTTRRPRRPRRTPSQMSVTSLPAYNKEPGEEELVIFRGRDAEDATMPTAVAMTSLDEERDESAFSHDNAERYSPMPASPHDMPLLQDDTLHGDLSLQSLPNVTPGEDGARPSADAGSQSSHETSSLMRTTSNLPDGLPDPRGNAPAYYEVVDPNEIQNNITDTRVARQPSTASRASRRAASPPDVNHTPGRRSGFRTLLNRMSMSSHHHAHNRNESVNSTFSSNISHGADPSNGNAGTSTSNHRTTPSGSGSLLSVNMFRTISRQRSNHTLNSNRLNSPSLISLNSISAPLTHTVTRSEFTYPKSGPTAEQLKVISSRESFARFGVPYGADAIAYASSSRLDLVPPPDFESSVEALVSPRSAGPSRLRAASNARRIPDAAAASTSPSGDNGESGISTNSTANNDPTSPSIPSASAPPPPSSDPVAASVPSAPQNAPSSSISKNHNSLSGQARAIPDAEAAVHDVNTAKSGTASSSKSTAASATQPVSEFGKLSAPPPSSYHELTASSVRSESRASVFTFATAQESLTGRARAGSVTDAEEYFTDADAGAGESEFGSAPSTPRLGGQHTLELTDATIVPDSNKRDTIVVSSAPGPSGSSTAQ</sequence>
<name>A0ACB8GH87_PSICU</name>
<evidence type="ECO:0000313" key="1">
    <source>
        <dbReference type="EMBL" id="KAH9474807.1"/>
    </source>
</evidence>
<proteinExistence type="predicted"/>
<organism evidence="1 2">
    <name type="scientific">Psilocybe cubensis</name>
    <name type="common">Psychedelic mushroom</name>
    <name type="synonym">Stropharia cubensis</name>
    <dbReference type="NCBI Taxonomy" id="181762"/>
    <lineage>
        <taxon>Eukaryota</taxon>
        <taxon>Fungi</taxon>
        <taxon>Dikarya</taxon>
        <taxon>Basidiomycota</taxon>
        <taxon>Agaricomycotina</taxon>
        <taxon>Agaricomycetes</taxon>
        <taxon>Agaricomycetidae</taxon>
        <taxon>Agaricales</taxon>
        <taxon>Agaricineae</taxon>
        <taxon>Strophariaceae</taxon>
        <taxon>Psilocybe</taxon>
    </lineage>
</organism>
<keyword evidence="2" id="KW-1185">Reference proteome</keyword>
<reference evidence="1" key="1">
    <citation type="submission" date="2021-10" db="EMBL/GenBank/DDBJ databases">
        <title>Psilocybe cubensis genome.</title>
        <authorList>
            <person name="Mckernan K.J."/>
            <person name="Crawford S."/>
            <person name="Trippe A."/>
            <person name="Kane L.T."/>
            <person name="Mclaughlin S."/>
        </authorList>
    </citation>
    <scope>NUCLEOTIDE SEQUENCE</scope>
    <source>
        <strain evidence="1">MGC-MH-2018</strain>
    </source>
</reference>
<comment type="caution">
    <text evidence="1">The sequence shown here is derived from an EMBL/GenBank/DDBJ whole genome shotgun (WGS) entry which is preliminary data.</text>
</comment>
<dbReference type="Proteomes" id="UP000664032">
    <property type="component" value="Unassembled WGS sequence"/>
</dbReference>